<proteinExistence type="predicted"/>
<feature type="transmembrane region" description="Helical" evidence="1">
    <location>
        <begin position="164"/>
        <end position="183"/>
    </location>
</feature>
<feature type="transmembrane region" description="Helical" evidence="1">
    <location>
        <begin position="63"/>
        <end position="86"/>
    </location>
</feature>
<feature type="transmembrane region" description="Helical" evidence="1">
    <location>
        <begin position="39"/>
        <end position="57"/>
    </location>
</feature>
<dbReference type="AlphaFoldDB" id="A0A955L2A5"/>
<gene>
    <name evidence="2" type="ORF">KC678_04890</name>
</gene>
<evidence type="ECO:0000313" key="3">
    <source>
        <dbReference type="Proteomes" id="UP000775877"/>
    </source>
</evidence>
<reference evidence="2" key="2">
    <citation type="journal article" date="2021" name="Microbiome">
        <title>Successional dynamics and alternative stable states in a saline activated sludge microbial community over 9 years.</title>
        <authorList>
            <person name="Wang Y."/>
            <person name="Ye J."/>
            <person name="Ju F."/>
            <person name="Liu L."/>
            <person name="Boyd J.A."/>
            <person name="Deng Y."/>
            <person name="Parks D.H."/>
            <person name="Jiang X."/>
            <person name="Yin X."/>
            <person name="Woodcroft B.J."/>
            <person name="Tyson G.W."/>
            <person name="Hugenholtz P."/>
            <person name="Polz M.F."/>
            <person name="Zhang T."/>
        </authorList>
    </citation>
    <scope>NUCLEOTIDE SEQUENCE</scope>
    <source>
        <strain evidence="2">HKST-UBA13</strain>
    </source>
</reference>
<name>A0A955L2A5_9BACT</name>
<sequence length="189" mass="21807">MADKKSEKKTTKKTEKNEVGMFKHYALLLDNKHLLVKDFVALSFFVAALFVMSPLAFESNVTKFLLALYGLTVIAVSIWIIITFFIKTARLQLDPKVKRYSAIVSLNSFFGFSMPLFYINIVLAKVVIVFLGTLPKTGSLLCRFRAWLDWFLYSYVRIDNKLELLFIFSVLLAFTVFMIGGVWERSMRK</sequence>
<keyword evidence="1" id="KW-0472">Membrane</keyword>
<organism evidence="2 3">
    <name type="scientific">Candidatus Dojkabacteria bacterium</name>
    <dbReference type="NCBI Taxonomy" id="2099670"/>
    <lineage>
        <taxon>Bacteria</taxon>
        <taxon>Candidatus Dojkabacteria</taxon>
    </lineage>
</organism>
<protein>
    <submittedName>
        <fullName evidence="2">Uncharacterized protein</fullName>
    </submittedName>
</protein>
<keyword evidence="1" id="KW-0812">Transmembrane</keyword>
<dbReference type="EMBL" id="JAGQLJ010000136">
    <property type="protein sequence ID" value="MCA9381576.1"/>
    <property type="molecule type" value="Genomic_DNA"/>
</dbReference>
<evidence type="ECO:0000313" key="2">
    <source>
        <dbReference type="EMBL" id="MCA9381576.1"/>
    </source>
</evidence>
<reference evidence="2" key="1">
    <citation type="submission" date="2020-04" db="EMBL/GenBank/DDBJ databases">
        <authorList>
            <person name="Zhang T."/>
        </authorList>
    </citation>
    <scope>NUCLEOTIDE SEQUENCE</scope>
    <source>
        <strain evidence="2">HKST-UBA13</strain>
    </source>
</reference>
<dbReference type="Proteomes" id="UP000775877">
    <property type="component" value="Unassembled WGS sequence"/>
</dbReference>
<evidence type="ECO:0000256" key="1">
    <source>
        <dbReference type="SAM" id="Phobius"/>
    </source>
</evidence>
<keyword evidence="1" id="KW-1133">Transmembrane helix</keyword>
<comment type="caution">
    <text evidence="2">The sequence shown here is derived from an EMBL/GenBank/DDBJ whole genome shotgun (WGS) entry which is preliminary data.</text>
</comment>
<accession>A0A955L2A5</accession>
<feature type="transmembrane region" description="Helical" evidence="1">
    <location>
        <begin position="106"/>
        <end position="131"/>
    </location>
</feature>